<evidence type="ECO:0000256" key="1">
    <source>
        <dbReference type="ARBA" id="ARBA00004141"/>
    </source>
</evidence>
<evidence type="ECO:0000313" key="14">
    <source>
        <dbReference type="EMBL" id="CAL4082870.1"/>
    </source>
</evidence>
<keyword evidence="7 13" id="KW-0472">Membrane</keyword>
<keyword evidence="15" id="KW-1185">Reference proteome</keyword>
<sequence length="348" mass="39405">MQVDLLATSFNCQLESHLHIPSQVSNRWLISSPHRKVSWMDSPSSRYALSRFTSQGKSEIMTDQLVMPLACLPKSYMSEKWGLWNSFREESASSNPENTQTPNLQNKLLEKERSFKDAEHELIEKLKERKAQVIEDIKETKTQVKERVSEVVERENIWTIPNMLCVGRLVISPVIFQMILAGEYNTSLGLFLLAGFTDLIDGWIARQWVSQSSRLGSFLDPLADKVLVAFVFLALTINGLIPVSVSAVVNFWDLRYLRANISAGQRTIIRYFDATHATAQLAPTTISKVNTAIQLGLITASLAAPVFDFVDHTALHILWILDVASTRTYIFNQESCKSYKLQPKSPQR</sequence>
<dbReference type="GO" id="GO:0043337">
    <property type="term" value="F:cardiolipin synthase (CMP-forming)"/>
    <property type="evidence" value="ECO:0007669"/>
    <property type="project" value="UniProtKB-EC"/>
</dbReference>
<keyword evidence="8" id="KW-0594">Phospholipid biosynthesis</keyword>
<feature type="non-terminal residue" evidence="14">
    <location>
        <position position="348"/>
    </location>
</feature>
<evidence type="ECO:0000313" key="15">
    <source>
        <dbReference type="Proteomes" id="UP001497623"/>
    </source>
</evidence>
<keyword evidence="9" id="KW-1208">Phospholipid metabolism</keyword>
<dbReference type="PANTHER" id="PTHR14269:SF60">
    <property type="entry name" value="CARDIOLIPIN SYNTHASE (CMP-FORMING)"/>
    <property type="match status" value="1"/>
</dbReference>
<keyword evidence="6" id="KW-0443">Lipid metabolism</keyword>
<evidence type="ECO:0000256" key="12">
    <source>
        <dbReference type="SAM" id="Coils"/>
    </source>
</evidence>
<proteinExistence type="predicted"/>
<evidence type="ECO:0000256" key="3">
    <source>
        <dbReference type="ARBA" id="ARBA00022679"/>
    </source>
</evidence>
<evidence type="ECO:0000256" key="4">
    <source>
        <dbReference type="ARBA" id="ARBA00022692"/>
    </source>
</evidence>
<dbReference type="Gene3D" id="1.20.120.1760">
    <property type="match status" value="1"/>
</dbReference>
<evidence type="ECO:0000256" key="9">
    <source>
        <dbReference type="ARBA" id="ARBA00023264"/>
    </source>
</evidence>
<keyword evidence="12" id="KW-0175">Coiled coil</keyword>
<dbReference type="AlphaFoldDB" id="A0AAV2QIK2"/>
<accession>A0AAV2QIK2</accession>
<keyword evidence="2" id="KW-0444">Lipid biosynthesis</keyword>
<dbReference type="Proteomes" id="UP001497623">
    <property type="component" value="Unassembled WGS sequence"/>
</dbReference>
<evidence type="ECO:0000256" key="10">
    <source>
        <dbReference type="ARBA" id="ARBA00039001"/>
    </source>
</evidence>
<dbReference type="EMBL" id="CAXKWB010006455">
    <property type="protein sequence ID" value="CAL4082870.1"/>
    <property type="molecule type" value="Genomic_DNA"/>
</dbReference>
<evidence type="ECO:0000256" key="8">
    <source>
        <dbReference type="ARBA" id="ARBA00023209"/>
    </source>
</evidence>
<evidence type="ECO:0000256" key="5">
    <source>
        <dbReference type="ARBA" id="ARBA00022989"/>
    </source>
</evidence>
<keyword evidence="5 13" id="KW-1133">Transmembrane helix</keyword>
<dbReference type="GO" id="GO:0005739">
    <property type="term" value="C:mitochondrion"/>
    <property type="evidence" value="ECO:0007669"/>
    <property type="project" value="TreeGrafter"/>
</dbReference>
<organism evidence="14 15">
    <name type="scientific">Meganyctiphanes norvegica</name>
    <name type="common">Northern krill</name>
    <name type="synonym">Thysanopoda norvegica</name>
    <dbReference type="NCBI Taxonomy" id="48144"/>
    <lineage>
        <taxon>Eukaryota</taxon>
        <taxon>Metazoa</taxon>
        <taxon>Ecdysozoa</taxon>
        <taxon>Arthropoda</taxon>
        <taxon>Crustacea</taxon>
        <taxon>Multicrustacea</taxon>
        <taxon>Malacostraca</taxon>
        <taxon>Eumalacostraca</taxon>
        <taxon>Eucarida</taxon>
        <taxon>Euphausiacea</taxon>
        <taxon>Euphausiidae</taxon>
        <taxon>Meganyctiphanes</taxon>
    </lineage>
</organism>
<keyword evidence="3" id="KW-0808">Transferase</keyword>
<name>A0AAV2QIK2_MEGNR</name>
<reference evidence="14 15" key="1">
    <citation type="submission" date="2024-05" db="EMBL/GenBank/DDBJ databases">
        <authorList>
            <person name="Wallberg A."/>
        </authorList>
    </citation>
    <scope>NUCLEOTIDE SEQUENCE [LARGE SCALE GENOMIC DNA]</scope>
</reference>
<feature type="transmembrane region" description="Helical" evidence="13">
    <location>
        <begin position="226"/>
        <end position="252"/>
    </location>
</feature>
<evidence type="ECO:0000256" key="7">
    <source>
        <dbReference type="ARBA" id="ARBA00023136"/>
    </source>
</evidence>
<comment type="subcellular location">
    <subcellularLocation>
        <location evidence="1">Membrane</location>
        <topology evidence="1">Multi-pass membrane protein</topology>
    </subcellularLocation>
</comment>
<dbReference type="PANTHER" id="PTHR14269">
    <property type="entry name" value="CDP-DIACYLGLYCEROL--GLYCEROL-3-PHOSPHATE 3-PHOSPHATIDYLTRANSFERASE-RELATED"/>
    <property type="match status" value="1"/>
</dbReference>
<dbReference type="InterPro" id="IPR043130">
    <property type="entry name" value="CDP-OH_PTrfase_TM_dom"/>
</dbReference>
<evidence type="ECO:0000256" key="2">
    <source>
        <dbReference type="ARBA" id="ARBA00022516"/>
    </source>
</evidence>
<feature type="coiled-coil region" evidence="12">
    <location>
        <begin position="116"/>
        <end position="154"/>
    </location>
</feature>
<dbReference type="EC" id="2.7.8.41" evidence="10"/>
<evidence type="ECO:0000256" key="6">
    <source>
        <dbReference type="ARBA" id="ARBA00023098"/>
    </source>
</evidence>
<keyword evidence="4 13" id="KW-0812">Transmembrane</keyword>
<dbReference type="GO" id="GO:0032049">
    <property type="term" value="P:cardiolipin biosynthetic process"/>
    <property type="evidence" value="ECO:0007669"/>
    <property type="project" value="TreeGrafter"/>
</dbReference>
<protein>
    <recommendedName>
        <fullName evidence="10">cardiolipin synthase (CMP-forming)</fullName>
        <ecNumber evidence="10">2.7.8.41</ecNumber>
    </recommendedName>
</protein>
<evidence type="ECO:0000256" key="11">
    <source>
        <dbReference type="ARBA" id="ARBA00047433"/>
    </source>
</evidence>
<comment type="catalytic activity">
    <reaction evidence="11">
        <text>a CDP-1,2-diacyl-sn-glycerol + a 1,2-diacyl-sn-glycero-3-phospho-(1'-sn-glycerol) = a cardiolipin + CMP + H(+)</text>
        <dbReference type="Rhea" id="RHEA:32931"/>
        <dbReference type="ChEBI" id="CHEBI:15378"/>
        <dbReference type="ChEBI" id="CHEBI:58332"/>
        <dbReference type="ChEBI" id="CHEBI:60377"/>
        <dbReference type="ChEBI" id="CHEBI:62237"/>
        <dbReference type="ChEBI" id="CHEBI:64716"/>
        <dbReference type="EC" id="2.7.8.41"/>
    </reaction>
</comment>
<dbReference type="Pfam" id="PF01066">
    <property type="entry name" value="CDP-OH_P_transf"/>
    <property type="match status" value="1"/>
</dbReference>
<dbReference type="GO" id="GO:0016020">
    <property type="term" value="C:membrane"/>
    <property type="evidence" value="ECO:0007669"/>
    <property type="project" value="UniProtKB-SubCell"/>
</dbReference>
<evidence type="ECO:0000256" key="13">
    <source>
        <dbReference type="SAM" id="Phobius"/>
    </source>
</evidence>
<dbReference type="InterPro" id="IPR050324">
    <property type="entry name" value="CDP-alcohol_PTase-I"/>
</dbReference>
<gene>
    <name evidence="14" type="ORF">MNOR_LOCUS12015</name>
</gene>
<dbReference type="InterPro" id="IPR000462">
    <property type="entry name" value="CDP-OH_P_trans"/>
</dbReference>
<comment type="caution">
    <text evidence="14">The sequence shown here is derived from an EMBL/GenBank/DDBJ whole genome shotgun (WGS) entry which is preliminary data.</text>
</comment>